<keyword evidence="11" id="KW-0961">Cell wall biogenesis/degradation</keyword>
<evidence type="ECO:0000256" key="8">
    <source>
        <dbReference type="ARBA" id="ARBA00022801"/>
    </source>
</evidence>
<comment type="pathway">
    <text evidence="2">Cell wall biogenesis; peptidoglycan biosynthesis.</text>
</comment>
<keyword evidence="7 16" id="KW-0732">Signal</keyword>
<dbReference type="RefSeq" id="WP_308453815.1">
    <property type="nucleotide sequence ID" value="NZ_JAJEQR010000026.1"/>
</dbReference>
<evidence type="ECO:0000256" key="13">
    <source>
        <dbReference type="PIRSR" id="PIRSR618044-1"/>
    </source>
</evidence>
<dbReference type="SUPFAM" id="SSF56601">
    <property type="entry name" value="beta-lactamase/transpeptidase-like"/>
    <property type="match status" value="1"/>
</dbReference>
<dbReference type="GO" id="GO:0008360">
    <property type="term" value="P:regulation of cell shape"/>
    <property type="evidence" value="ECO:0007669"/>
    <property type="project" value="UniProtKB-KW"/>
</dbReference>
<keyword evidence="9" id="KW-0133">Cell shape</keyword>
<evidence type="ECO:0000256" key="10">
    <source>
        <dbReference type="ARBA" id="ARBA00022984"/>
    </source>
</evidence>
<protein>
    <recommendedName>
        <fullName evidence="4">serine-type D-Ala-D-Ala carboxypeptidase</fullName>
        <ecNumber evidence="4">3.4.16.4</ecNumber>
    </recommendedName>
</protein>
<accession>A0AAE3JFB2</accession>
<dbReference type="InterPro" id="IPR012338">
    <property type="entry name" value="Beta-lactam/transpept-like"/>
</dbReference>
<evidence type="ECO:0000256" key="1">
    <source>
        <dbReference type="ARBA" id="ARBA00003217"/>
    </source>
</evidence>
<evidence type="ECO:0000256" key="14">
    <source>
        <dbReference type="PIRSR" id="PIRSR618044-2"/>
    </source>
</evidence>
<evidence type="ECO:0000256" key="7">
    <source>
        <dbReference type="ARBA" id="ARBA00022729"/>
    </source>
</evidence>
<evidence type="ECO:0000256" key="2">
    <source>
        <dbReference type="ARBA" id="ARBA00004752"/>
    </source>
</evidence>
<dbReference type="PANTHER" id="PTHR21581:SF6">
    <property type="entry name" value="TRAFFICKING PROTEIN PARTICLE COMPLEX SUBUNIT 12"/>
    <property type="match status" value="1"/>
</dbReference>
<dbReference type="InterPro" id="IPR018044">
    <property type="entry name" value="Peptidase_S11"/>
</dbReference>
<keyword evidence="10" id="KW-0573">Peptidoglycan synthesis</keyword>
<evidence type="ECO:0000256" key="11">
    <source>
        <dbReference type="ARBA" id="ARBA00023316"/>
    </source>
</evidence>
<proteinExistence type="inferred from homology"/>
<evidence type="ECO:0000256" key="12">
    <source>
        <dbReference type="ARBA" id="ARBA00034000"/>
    </source>
</evidence>
<evidence type="ECO:0000259" key="17">
    <source>
        <dbReference type="SMART" id="SM00936"/>
    </source>
</evidence>
<feature type="active site" description="Acyl-ester intermediate" evidence="13">
    <location>
        <position position="59"/>
    </location>
</feature>
<gene>
    <name evidence="18" type="ORF">LKD81_09860</name>
</gene>
<dbReference type="InterPro" id="IPR001967">
    <property type="entry name" value="Peptidase_S11_N"/>
</dbReference>
<evidence type="ECO:0000256" key="4">
    <source>
        <dbReference type="ARBA" id="ARBA00012448"/>
    </source>
</evidence>
<feature type="active site" evidence="13">
    <location>
        <position position="119"/>
    </location>
</feature>
<evidence type="ECO:0000313" key="19">
    <source>
        <dbReference type="Proteomes" id="UP001198182"/>
    </source>
</evidence>
<keyword evidence="8" id="KW-0378">Hydrolase</keyword>
<dbReference type="Gene3D" id="3.40.710.10">
    <property type="entry name" value="DD-peptidase/beta-lactamase superfamily"/>
    <property type="match status" value="1"/>
</dbReference>
<evidence type="ECO:0000256" key="5">
    <source>
        <dbReference type="ARBA" id="ARBA00022645"/>
    </source>
</evidence>
<evidence type="ECO:0000256" key="16">
    <source>
        <dbReference type="SAM" id="SignalP"/>
    </source>
</evidence>
<feature type="domain" description="Peptidase S11 D-Ala-D-Ala carboxypeptidase A C-terminal" evidence="17">
    <location>
        <begin position="276"/>
        <end position="369"/>
    </location>
</feature>
<dbReference type="Pfam" id="PF07943">
    <property type="entry name" value="PBP5_C"/>
    <property type="match status" value="1"/>
</dbReference>
<dbReference type="SUPFAM" id="SSF69189">
    <property type="entry name" value="Penicillin-binding protein associated domain"/>
    <property type="match status" value="1"/>
</dbReference>
<name>A0AAE3JFB2_9FIRM</name>
<dbReference type="SMART" id="SM00936">
    <property type="entry name" value="PBP5_C"/>
    <property type="match status" value="1"/>
</dbReference>
<dbReference type="GO" id="GO:0006508">
    <property type="term" value="P:proteolysis"/>
    <property type="evidence" value="ECO:0007669"/>
    <property type="project" value="UniProtKB-KW"/>
</dbReference>
<dbReference type="EC" id="3.4.16.4" evidence="4"/>
<feature type="binding site" evidence="14">
    <location>
        <position position="229"/>
    </location>
    <ligand>
        <name>substrate</name>
    </ligand>
</feature>
<feature type="active site" description="Proton acceptor" evidence="13">
    <location>
        <position position="62"/>
    </location>
</feature>
<dbReference type="InterPro" id="IPR015956">
    <property type="entry name" value="Peniciliin-bd_prot_C_sf"/>
</dbReference>
<keyword evidence="6" id="KW-0645">Protease</keyword>
<dbReference type="InterPro" id="IPR012907">
    <property type="entry name" value="Peptidase_S11_C"/>
</dbReference>
<dbReference type="GO" id="GO:0009002">
    <property type="term" value="F:serine-type D-Ala-D-Ala carboxypeptidase activity"/>
    <property type="evidence" value="ECO:0007669"/>
    <property type="project" value="UniProtKB-EC"/>
</dbReference>
<dbReference type="InterPro" id="IPR037167">
    <property type="entry name" value="Peptidase_S11_C_sf"/>
</dbReference>
<evidence type="ECO:0000313" key="18">
    <source>
        <dbReference type="EMBL" id="MCC2231295.1"/>
    </source>
</evidence>
<evidence type="ECO:0000256" key="6">
    <source>
        <dbReference type="ARBA" id="ARBA00022670"/>
    </source>
</evidence>
<dbReference type="GO" id="GO:0071555">
    <property type="term" value="P:cell wall organization"/>
    <property type="evidence" value="ECO:0007669"/>
    <property type="project" value="UniProtKB-KW"/>
</dbReference>
<dbReference type="Pfam" id="PF00768">
    <property type="entry name" value="Peptidase_S11"/>
    <property type="match status" value="1"/>
</dbReference>
<comment type="function">
    <text evidence="1">Removes C-terminal D-alanyl residues from sugar-peptide cell wall precursors.</text>
</comment>
<comment type="similarity">
    <text evidence="3 15">Belongs to the peptidase S11 family.</text>
</comment>
<keyword evidence="19" id="KW-1185">Reference proteome</keyword>
<feature type="chain" id="PRO_5042272438" description="serine-type D-Ala-D-Ala carboxypeptidase" evidence="16">
    <location>
        <begin position="25"/>
        <end position="392"/>
    </location>
</feature>
<dbReference type="PANTHER" id="PTHR21581">
    <property type="entry name" value="D-ALANYL-D-ALANINE CARBOXYPEPTIDASE"/>
    <property type="match status" value="1"/>
</dbReference>
<sequence>MGKKILTCFLCICLLLSWPTGALAEEPLELTAVSAILIEPKTGAVIYEKNADESLYPASITKIMTLILIYDALAEGKITKDDVVTVSEYAASMGGSQVFLEAGEQQTVDTLIKCISVASANDGCVAMAEYIWGSEAAFVEKMNERAQGLGMTNTTFVNCCGLDTEGHCTTARDVALMSRELTVKYPDIFSYTKIWMENITHVTARGSSEFGLTNTNKLMKQYPYATGLKTGSTGLAKYCVSATASRDGMDLIAVVMAAADYKVRFREAAALLDYGFATCHVYTDPEPPELSPISVRGGVQESVPLEYGEEFSWLITDGSRGDGIERTMDLDSEIEAPVEEGQSLGRLIYSLDGKELGRTEILAGESVEQAGFMDYFRRAVRMLLHENEGSGK</sequence>
<dbReference type="AlphaFoldDB" id="A0AAE3JFB2"/>
<reference evidence="18" key="1">
    <citation type="submission" date="2021-10" db="EMBL/GenBank/DDBJ databases">
        <title>Anaerobic single-cell dispensing facilitates the cultivation of human gut bacteria.</title>
        <authorList>
            <person name="Afrizal A."/>
        </authorList>
    </citation>
    <scope>NUCLEOTIDE SEQUENCE</scope>
    <source>
        <strain evidence="18">CLA-AA-H215</strain>
    </source>
</reference>
<dbReference type="PRINTS" id="PR00725">
    <property type="entry name" value="DADACBPTASE1"/>
</dbReference>
<evidence type="ECO:0000256" key="3">
    <source>
        <dbReference type="ARBA" id="ARBA00007164"/>
    </source>
</evidence>
<keyword evidence="5 18" id="KW-0121">Carboxypeptidase</keyword>
<comment type="caution">
    <text evidence="18">The sequence shown here is derived from an EMBL/GenBank/DDBJ whole genome shotgun (WGS) entry which is preliminary data.</text>
</comment>
<comment type="catalytic activity">
    <reaction evidence="12">
        <text>Preferential cleavage: (Ac)2-L-Lys-D-Ala-|-D-Ala. Also transpeptidation of peptidyl-alanyl moieties that are N-acyl substituents of D-alanine.</text>
        <dbReference type="EC" id="3.4.16.4"/>
    </reaction>
</comment>
<evidence type="ECO:0000256" key="9">
    <source>
        <dbReference type="ARBA" id="ARBA00022960"/>
    </source>
</evidence>
<dbReference type="Gene3D" id="2.60.410.10">
    <property type="entry name" value="D-Ala-D-Ala carboxypeptidase, C-terminal domain"/>
    <property type="match status" value="1"/>
</dbReference>
<organism evidence="18 19">
    <name type="scientific">Hominifimenecus microfluidus</name>
    <dbReference type="NCBI Taxonomy" id="2885348"/>
    <lineage>
        <taxon>Bacteria</taxon>
        <taxon>Bacillati</taxon>
        <taxon>Bacillota</taxon>
        <taxon>Clostridia</taxon>
        <taxon>Lachnospirales</taxon>
        <taxon>Lachnospiraceae</taxon>
        <taxon>Hominifimenecus</taxon>
    </lineage>
</organism>
<dbReference type="GO" id="GO:0009252">
    <property type="term" value="P:peptidoglycan biosynthetic process"/>
    <property type="evidence" value="ECO:0007669"/>
    <property type="project" value="UniProtKB-KW"/>
</dbReference>
<dbReference type="Proteomes" id="UP001198182">
    <property type="component" value="Unassembled WGS sequence"/>
</dbReference>
<dbReference type="EMBL" id="JAJEQR010000026">
    <property type="protein sequence ID" value="MCC2231295.1"/>
    <property type="molecule type" value="Genomic_DNA"/>
</dbReference>
<evidence type="ECO:0000256" key="15">
    <source>
        <dbReference type="RuleBase" id="RU004016"/>
    </source>
</evidence>
<feature type="signal peptide" evidence="16">
    <location>
        <begin position="1"/>
        <end position="24"/>
    </location>
</feature>